<dbReference type="Pfam" id="PF26213">
    <property type="entry name" value="TYRAAT1_C"/>
    <property type="match status" value="1"/>
</dbReference>
<dbReference type="AlphaFoldDB" id="A0A444YCI9"/>
<protein>
    <recommendedName>
        <fullName evidence="1">TYRAAT2-like C-terminal domain-containing protein</fullName>
    </recommendedName>
</protein>
<organism evidence="2 3">
    <name type="scientific">Arachis hypogaea</name>
    <name type="common">Peanut</name>
    <dbReference type="NCBI Taxonomy" id="3818"/>
    <lineage>
        <taxon>Eukaryota</taxon>
        <taxon>Viridiplantae</taxon>
        <taxon>Streptophyta</taxon>
        <taxon>Embryophyta</taxon>
        <taxon>Tracheophyta</taxon>
        <taxon>Spermatophyta</taxon>
        <taxon>Magnoliopsida</taxon>
        <taxon>eudicotyledons</taxon>
        <taxon>Gunneridae</taxon>
        <taxon>Pentapetalae</taxon>
        <taxon>rosids</taxon>
        <taxon>fabids</taxon>
        <taxon>Fabales</taxon>
        <taxon>Fabaceae</taxon>
        <taxon>Papilionoideae</taxon>
        <taxon>50 kb inversion clade</taxon>
        <taxon>dalbergioids sensu lato</taxon>
        <taxon>Dalbergieae</taxon>
        <taxon>Pterocarpus clade</taxon>
        <taxon>Arachis</taxon>
    </lineage>
</organism>
<dbReference type="PANTHER" id="PTHR43207:SF8">
    <property type="entry name" value="AROGENATE DEHYDROGENASE 1, CHLOROPLASTIC"/>
    <property type="match status" value="1"/>
</dbReference>
<dbReference type="STRING" id="3818.A0A444YCI9"/>
<reference evidence="2 3" key="1">
    <citation type="submission" date="2019-01" db="EMBL/GenBank/DDBJ databases">
        <title>Sequencing of cultivated peanut Arachis hypogaea provides insights into genome evolution and oil improvement.</title>
        <authorList>
            <person name="Chen X."/>
        </authorList>
    </citation>
    <scope>NUCLEOTIDE SEQUENCE [LARGE SCALE GENOMIC DNA]</scope>
    <source>
        <strain evidence="3">cv. Fuhuasheng</strain>
        <tissue evidence="2">Leaves</tissue>
    </source>
</reference>
<dbReference type="InterPro" id="IPR059064">
    <property type="entry name" value="TYRAAT2_C"/>
</dbReference>
<dbReference type="GO" id="GO:0033730">
    <property type="term" value="F:arogenate dehydrogenase (NADP+) activity"/>
    <property type="evidence" value="ECO:0007669"/>
    <property type="project" value="InterPro"/>
</dbReference>
<comment type="caution">
    <text evidence="2">The sequence shown here is derived from an EMBL/GenBank/DDBJ whole genome shotgun (WGS) entry which is preliminary data.</text>
</comment>
<dbReference type="InterPro" id="IPR045011">
    <property type="entry name" value="TYRAAT1/2"/>
</dbReference>
<gene>
    <name evidence="2" type="ORF">Ahy_B07g087602</name>
</gene>
<feature type="domain" description="TYRAAT2-like C-terminal" evidence="1">
    <location>
        <begin position="72"/>
        <end position="120"/>
    </location>
</feature>
<keyword evidence="3" id="KW-1185">Reference proteome</keyword>
<dbReference type="GO" id="GO:0006571">
    <property type="term" value="P:tyrosine biosynthetic process"/>
    <property type="evidence" value="ECO:0007669"/>
    <property type="project" value="InterPro"/>
</dbReference>
<evidence type="ECO:0000259" key="1">
    <source>
        <dbReference type="Pfam" id="PF26213"/>
    </source>
</evidence>
<dbReference type="Proteomes" id="UP000289738">
    <property type="component" value="Chromosome B07"/>
</dbReference>
<sequence length="120" mass="13666">MFGHKFASDGWTGIPFVFEKVRILDEEHRVSRCEKFLNAFVREGCRMVEMSCEDHDRYAAGSQLITHTVGRILEGLMLESTLINTKGYQSLLGLVENTAGDSFDLYCGLFMFNKNSLEML</sequence>
<name>A0A444YCI9_ARAHY</name>
<accession>A0A444YCI9</accession>
<dbReference type="EMBL" id="SDMP01000017">
    <property type="protein sequence ID" value="RYQ99640.1"/>
    <property type="molecule type" value="Genomic_DNA"/>
</dbReference>
<dbReference type="PANTHER" id="PTHR43207">
    <property type="entry name" value="AROGENATE DEHYDROGENASE-RELATED"/>
    <property type="match status" value="1"/>
</dbReference>
<evidence type="ECO:0000313" key="3">
    <source>
        <dbReference type="Proteomes" id="UP000289738"/>
    </source>
</evidence>
<proteinExistence type="predicted"/>
<evidence type="ECO:0000313" key="2">
    <source>
        <dbReference type="EMBL" id="RYQ99640.1"/>
    </source>
</evidence>